<dbReference type="EMBL" id="FNFE01000003">
    <property type="protein sequence ID" value="SDK20279.1"/>
    <property type="molecule type" value="Genomic_DNA"/>
</dbReference>
<dbReference type="AlphaFoldDB" id="A0A1G8ZYS1"/>
<name>A0A1G8ZYS1_9EURY</name>
<keyword evidence="2" id="KW-1185">Reference proteome</keyword>
<reference evidence="2" key="1">
    <citation type="submission" date="2016-10" db="EMBL/GenBank/DDBJ databases">
        <authorList>
            <person name="Varghese N."/>
            <person name="Submissions S."/>
        </authorList>
    </citation>
    <scope>NUCLEOTIDE SEQUENCE [LARGE SCALE GENOMIC DNA]</scope>
    <source>
        <strain evidence="2">B4,CECT 8067,JCM 17497</strain>
    </source>
</reference>
<sequence>MGASAKGGRMRDTYTCSRDVTVDAVDQSSEATMRSERLRAKRVTTYSGP</sequence>
<gene>
    <name evidence="1" type="ORF">SAMN04515672_2512</name>
</gene>
<evidence type="ECO:0000313" key="1">
    <source>
        <dbReference type="EMBL" id="SDK20279.1"/>
    </source>
</evidence>
<evidence type="ECO:0000313" key="2">
    <source>
        <dbReference type="Proteomes" id="UP000198882"/>
    </source>
</evidence>
<accession>A0A1G8ZYS1</accession>
<dbReference type="Proteomes" id="UP000198882">
    <property type="component" value="Unassembled WGS sequence"/>
</dbReference>
<organism evidence="1 2">
    <name type="scientific">Natronorubrum texcoconense</name>
    <dbReference type="NCBI Taxonomy" id="1095776"/>
    <lineage>
        <taxon>Archaea</taxon>
        <taxon>Methanobacteriati</taxon>
        <taxon>Methanobacteriota</taxon>
        <taxon>Stenosarchaea group</taxon>
        <taxon>Halobacteria</taxon>
        <taxon>Halobacteriales</taxon>
        <taxon>Natrialbaceae</taxon>
        <taxon>Natronorubrum</taxon>
    </lineage>
</organism>
<proteinExistence type="predicted"/>
<protein>
    <submittedName>
        <fullName evidence="1">Uncharacterized protein</fullName>
    </submittedName>
</protein>